<gene>
    <name evidence="3" type="primary">KAFR0C04110</name>
    <name evidence="3" type="ORF">KAFR_0C04110</name>
</gene>
<dbReference type="Proteomes" id="UP000005220">
    <property type="component" value="Chromosome 3"/>
</dbReference>
<dbReference type="FunCoup" id="H2ASQ2">
    <property type="interactions" value="89"/>
</dbReference>
<dbReference type="GO" id="GO:0034599">
    <property type="term" value="P:cellular response to oxidative stress"/>
    <property type="evidence" value="ECO:0007669"/>
    <property type="project" value="EnsemblFungi"/>
</dbReference>
<dbReference type="SUPFAM" id="SSF55781">
    <property type="entry name" value="GAF domain-like"/>
    <property type="match status" value="1"/>
</dbReference>
<feature type="domain" description="GAF" evidence="2">
    <location>
        <begin position="64"/>
        <end position="174"/>
    </location>
</feature>
<dbReference type="GO" id="GO:0005829">
    <property type="term" value="C:cytosol"/>
    <property type="evidence" value="ECO:0007669"/>
    <property type="project" value="TreeGrafter"/>
</dbReference>
<keyword evidence="4" id="KW-1185">Reference proteome</keyword>
<dbReference type="STRING" id="1071382.H2ASQ2"/>
<name>H2ASQ2_KAZAF</name>
<proteinExistence type="inferred from homology"/>
<evidence type="ECO:0000256" key="1">
    <source>
        <dbReference type="ARBA" id="ARBA00038454"/>
    </source>
</evidence>
<dbReference type="RefSeq" id="XP_003956537.1">
    <property type="nucleotide sequence ID" value="XM_003956488.1"/>
</dbReference>
<dbReference type="InterPro" id="IPR051330">
    <property type="entry name" value="Phosphatase_reg/MetRdx"/>
</dbReference>
<dbReference type="FunFam" id="3.30.450.40:FF:000008">
    <property type="entry name" value="GAF domain-containing proteins"/>
    <property type="match status" value="1"/>
</dbReference>
<dbReference type="Gene3D" id="3.30.450.40">
    <property type="match status" value="1"/>
</dbReference>
<dbReference type="InterPro" id="IPR003018">
    <property type="entry name" value="GAF"/>
</dbReference>
<protein>
    <recommendedName>
        <fullName evidence="2">GAF domain-containing protein</fullName>
    </recommendedName>
</protein>
<dbReference type="GeneID" id="13885605"/>
<dbReference type="KEGG" id="kaf:KAFR_0C04110"/>
<dbReference type="InterPro" id="IPR000614">
    <property type="entry name" value="FRMsr_CS"/>
</dbReference>
<dbReference type="eggNOG" id="ENOG502RXXR">
    <property type="taxonomic scope" value="Eukaryota"/>
</dbReference>
<dbReference type="EMBL" id="HE650823">
    <property type="protein sequence ID" value="CCF57402.1"/>
    <property type="molecule type" value="Genomic_DNA"/>
</dbReference>
<dbReference type="InParanoid" id="H2ASQ2"/>
<comment type="similarity">
    <text evidence="1">Belongs to the free Met sulfoxide reductase family.</text>
</comment>
<dbReference type="HOGENOM" id="CLU_077738_1_1_1"/>
<evidence type="ECO:0000313" key="4">
    <source>
        <dbReference type="Proteomes" id="UP000005220"/>
    </source>
</evidence>
<organism evidence="3 4">
    <name type="scientific">Kazachstania africana (strain ATCC 22294 / BCRC 22015 / CBS 2517 / CECT 1963 / NBRC 1671 / NRRL Y-8276)</name>
    <name type="common">Yeast</name>
    <name type="synonym">Kluyveromyces africanus</name>
    <dbReference type="NCBI Taxonomy" id="1071382"/>
    <lineage>
        <taxon>Eukaryota</taxon>
        <taxon>Fungi</taxon>
        <taxon>Dikarya</taxon>
        <taxon>Ascomycota</taxon>
        <taxon>Saccharomycotina</taxon>
        <taxon>Saccharomycetes</taxon>
        <taxon>Saccharomycetales</taxon>
        <taxon>Saccharomycetaceae</taxon>
        <taxon>Kazachstania</taxon>
    </lineage>
</organism>
<dbReference type="OrthoDB" id="15735at2759"/>
<evidence type="ECO:0000259" key="2">
    <source>
        <dbReference type="Pfam" id="PF13185"/>
    </source>
</evidence>
<dbReference type="InterPro" id="IPR029016">
    <property type="entry name" value="GAF-like_dom_sf"/>
</dbReference>
<accession>H2ASQ2</accession>
<dbReference type="PANTHER" id="PTHR21021">
    <property type="entry name" value="GAF/PUTATIVE CYTOSKELETAL PROTEIN"/>
    <property type="match status" value="1"/>
</dbReference>
<dbReference type="Pfam" id="PF13185">
    <property type="entry name" value="GAF_2"/>
    <property type="match status" value="1"/>
</dbReference>
<dbReference type="AlphaFoldDB" id="H2ASQ2"/>
<dbReference type="GO" id="GO:0033745">
    <property type="term" value="F:L-methionine-(R)-S-oxide reductase activity"/>
    <property type="evidence" value="ECO:0007669"/>
    <property type="project" value="EnsemblFungi"/>
</dbReference>
<dbReference type="PROSITE" id="PS01320">
    <property type="entry name" value="UPF0067"/>
    <property type="match status" value="1"/>
</dbReference>
<evidence type="ECO:0000313" key="3">
    <source>
        <dbReference type="EMBL" id="CCF57402.1"/>
    </source>
</evidence>
<sequence length="179" mass="19873">MTEEQEKHHADYANFDSIGNRGDALEMLVMSYKSLSHDEDNWVCNLANASSLLWHCYRSLNINVNWTGFYITRKNNENELLLGPFQGKVACQSIEFGKGVCGTAASTQETQVVADVNKFPHHIACDGETKSEIVVPIISQSGKTLGVIDLDCLDYNGFGELDKKYLEELAALISKTCAF</sequence>
<reference evidence="3 4" key="1">
    <citation type="journal article" date="2011" name="Proc. Natl. Acad. Sci. U.S.A.">
        <title>Evolutionary erosion of yeast sex chromosomes by mating-type switching accidents.</title>
        <authorList>
            <person name="Gordon J.L."/>
            <person name="Armisen D."/>
            <person name="Proux-Wera E."/>
            <person name="Oheigeartaigh S.S."/>
            <person name="Byrne K.P."/>
            <person name="Wolfe K.H."/>
        </authorList>
    </citation>
    <scope>NUCLEOTIDE SEQUENCE [LARGE SCALE GENOMIC DNA]</scope>
    <source>
        <strain evidence="4">ATCC 22294 / BCRC 22015 / CBS 2517 / CECT 1963 / NBRC 1671 / NRRL Y-8276</strain>
    </source>
</reference>
<dbReference type="PANTHER" id="PTHR21021:SF15">
    <property type="entry name" value="FREE METHIONINE-R-SULFOXIDE REDUCTASE"/>
    <property type="match status" value="1"/>
</dbReference>